<dbReference type="PRINTS" id="PR00032">
    <property type="entry name" value="HTHARAC"/>
</dbReference>
<dbReference type="SUPFAM" id="SSF46689">
    <property type="entry name" value="Homeodomain-like"/>
    <property type="match status" value="2"/>
</dbReference>
<proteinExistence type="predicted"/>
<dbReference type="PANTHER" id="PTHR43280:SF2">
    <property type="entry name" value="HTH-TYPE TRANSCRIPTIONAL REGULATOR EXSA"/>
    <property type="match status" value="1"/>
</dbReference>
<dbReference type="Proteomes" id="UP000198521">
    <property type="component" value="Unassembled WGS sequence"/>
</dbReference>
<dbReference type="Gene3D" id="1.10.10.60">
    <property type="entry name" value="Homeodomain-like"/>
    <property type="match status" value="2"/>
</dbReference>
<evidence type="ECO:0000313" key="5">
    <source>
        <dbReference type="EMBL" id="SEM20186.1"/>
    </source>
</evidence>
<dbReference type="RefSeq" id="WP_091412401.1">
    <property type="nucleotide sequence ID" value="NZ_FOAB01000010.1"/>
</dbReference>
<dbReference type="STRING" id="1038014.SAMN04487910_4418"/>
<dbReference type="AlphaFoldDB" id="A0A1H7WF41"/>
<name>A0A1H7WF41_AQUAM</name>
<evidence type="ECO:0000256" key="1">
    <source>
        <dbReference type="ARBA" id="ARBA00023015"/>
    </source>
</evidence>
<dbReference type="Pfam" id="PF12833">
    <property type="entry name" value="HTH_18"/>
    <property type="match status" value="1"/>
</dbReference>
<accession>A0A1H7WF41</accession>
<dbReference type="InterPro" id="IPR003313">
    <property type="entry name" value="AraC-bd"/>
</dbReference>
<dbReference type="SUPFAM" id="SSF51182">
    <property type="entry name" value="RmlC-like cupins"/>
    <property type="match status" value="1"/>
</dbReference>
<organism evidence="5 6">
    <name type="scientific">Aquimarina amphilecti</name>
    <dbReference type="NCBI Taxonomy" id="1038014"/>
    <lineage>
        <taxon>Bacteria</taxon>
        <taxon>Pseudomonadati</taxon>
        <taxon>Bacteroidota</taxon>
        <taxon>Flavobacteriia</taxon>
        <taxon>Flavobacteriales</taxon>
        <taxon>Flavobacteriaceae</taxon>
        <taxon>Aquimarina</taxon>
    </lineage>
</organism>
<feature type="domain" description="HTH araC/xylS-type" evidence="4">
    <location>
        <begin position="182"/>
        <end position="280"/>
    </location>
</feature>
<evidence type="ECO:0000256" key="2">
    <source>
        <dbReference type="ARBA" id="ARBA00023125"/>
    </source>
</evidence>
<sequence length="282" mass="33031">MKPSYEQIYLEQSKSLKIESYTKDSLCHEINWHLHPEYEIVFIKNGNGIIQVESHLQNYTDGLLIFLSPNMPHMPFGNKDLKDNVEVVIQFNESFIKEKLYHFPEFSGILNFIRKLPKGCIFSKDIKEELSEYFLRLSDQNNTEKLLNFIGILYRLSISENYRSIIKSNRLEIDKTSLPRISKVFEYVNKNYARKIKSETIAKELGLTTNSFCRMFKSSTGKNFISFLNEFRIKKSQELFDNSNMSISEVLYQCGFNDPSYFCKLFKKQTGISPSSYIKGLK</sequence>
<dbReference type="OrthoDB" id="792101at2"/>
<keyword evidence="3" id="KW-0804">Transcription</keyword>
<evidence type="ECO:0000313" key="6">
    <source>
        <dbReference type="Proteomes" id="UP000198521"/>
    </source>
</evidence>
<dbReference type="InterPro" id="IPR020449">
    <property type="entry name" value="Tscrpt_reg_AraC-type_HTH"/>
</dbReference>
<evidence type="ECO:0000259" key="4">
    <source>
        <dbReference type="PROSITE" id="PS01124"/>
    </source>
</evidence>
<protein>
    <submittedName>
        <fullName evidence="5">Transcriptional regulator, AraC family</fullName>
    </submittedName>
</protein>
<dbReference type="InterPro" id="IPR011051">
    <property type="entry name" value="RmlC_Cupin_sf"/>
</dbReference>
<dbReference type="InterPro" id="IPR018060">
    <property type="entry name" value="HTH_AraC"/>
</dbReference>
<keyword evidence="2" id="KW-0238">DNA-binding</keyword>
<dbReference type="InterPro" id="IPR009057">
    <property type="entry name" value="Homeodomain-like_sf"/>
</dbReference>
<dbReference type="GO" id="GO:0043565">
    <property type="term" value="F:sequence-specific DNA binding"/>
    <property type="evidence" value="ECO:0007669"/>
    <property type="project" value="InterPro"/>
</dbReference>
<keyword evidence="1" id="KW-0805">Transcription regulation</keyword>
<dbReference type="PANTHER" id="PTHR43280">
    <property type="entry name" value="ARAC-FAMILY TRANSCRIPTIONAL REGULATOR"/>
    <property type="match status" value="1"/>
</dbReference>
<dbReference type="SMART" id="SM00342">
    <property type="entry name" value="HTH_ARAC"/>
    <property type="match status" value="1"/>
</dbReference>
<dbReference type="Pfam" id="PF02311">
    <property type="entry name" value="AraC_binding"/>
    <property type="match status" value="1"/>
</dbReference>
<evidence type="ECO:0000256" key="3">
    <source>
        <dbReference type="ARBA" id="ARBA00023163"/>
    </source>
</evidence>
<dbReference type="GO" id="GO:0003700">
    <property type="term" value="F:DNA-binding transcription factor activity"/>
    <property type="evidence" value="ECO:0007669"/>
    <property type="project" value="InterPro"/>
</dbReference>
<dbReference type="EMBL" id="FOAB01000010">
    <property type="protein sequence ID" value="SEM20186.1"/>
    <property type="molecule type" value="Genomic_DNA"/>
</dbReference>
<dbReference type="PROSITE" id="PS01124">
    <property type="entry name" value="HTH_ARAC_FAMILY_2"/>
    <property type="match status" value="1"/>
</dbReference>
<gene>
    <name evidence="5" type="ORF">SAMN04487910_4418</name>
</gene>
<reference evidence="5 6" key="1">
    <citation type="submission" date="2016-10" db="EMBL/GenBank/DDBJ databases">
        <authorList>
            <person name="de Groot N.N."/>
        </authorList>
    </citation>
    <scope>NUCLEOTIDE SEQUENCE [LARGE SCALE GENOMIC DNA]</scope>
    <source>
        <strain evidence="5 6">DSM 25232</strain>
    </source>
</reference>
<keyword evidence="6" id="KW-1185">Reference proteome</keyword>